<dbReference type="GO" id="GO:0043296">
    <property type="term" value="C:apical junction complex"/>
    <property type="evidence" value="ECO:0007669"/>
    <property type="project" value="TreeGrafter"/>
</dbReference>
<feature type="compositionally biased region" description="Basic and acidic residues" evidence="6">
    <location>
        <begin position="139"/>
        <end position="149"/>
    </location>
</feature>
<dbReference type="InterPro" id="IPR014799">
    <property type="entry name" value="ASD2_dom"/>
</dbReference>
<protein>
    <submittedName>
        <fullName evidence="8">Protein Shroom3</fullName>
    </submittedName>
</protein>
<evidence type="ECO:0000256" key="5">
    <source>
        <dbReference type="SAM" id="Coils"/>
    </source>
</evidence>
<dbReference type="GO" id="GO:0051015">
    <property type="term" value="F:actin filament binding"/>
    <property type="evidence" value="ECO:0007669"/>
    <property type="project" value="InterPro"/>
</dbReference>
<feature type="region of interest" description="Disordered" evidence="6">
    <location>
        <begin position="490"/>
        <end position="512"/>
    </location>
</feature>
<evidence type="ECO:0000256" key="4">
    <source>
        <dbReference type="ARBA" id="ARBA00023212"/>
    </source>
</evidence>
<evidence type="ECO:0000259" key="7">
    <source>
        <dbReference type="PROSITE" id="PS51307"/>
    </source>
</evidence>
<dbReference type="Pfam" id="PF08687">
    <property type="entry name" value="ASD2"/>
    <property type="match status" value="1"/>
</dbReference>
<name>A0A8D8UHF1_9HEMI</name>
<keyword evidence="3" id="KW-0963">Cytoplasm</keyword>
<comment type="subcellular location">
    <subcellularLocation>
        <location evidence="1">Cytoplasm</location>
        <location evidence="1">Cytoskeleton</location>
    </subcellularLocation>
</comment>
<sequence>MSDLHKSKDIHSLNDLEKVKELRVNDLRSSYKQAKEAFTRSSSVRGNAELKLARSVGGGGLAHGQSERQSLRYPTKHPGSNYTATKVFHNLSLVPKSSSSSNDVARSLKTASGLPPSLPAQCPPTQHQMSQSKASYLAYRREPREREKGLPNFEGSYKRTMSPSGRVKSPLVENSQVSPPPLAQQPPTPPPPEVAPPSPNPPPPVLSHTTSHPEIPRALSLSATAEPLSKTLPRNYVREPHHATEKQRISRTPRTQSDPLNMPGRLAELSGTVEPPRGQSLGLVKRERIPRSRSDISNAGSNESGYSSSSLNVSSPTSSPTRTPLPLPDIEVGHLHYRTSETQCNLGTRPYTQCISQSHSSVQRPNPLPSTPSTDASSQTEDTSPSLTPLSRHHEEELECDKLSRDLASALPPDDKLQGILVPGPDVKKRRDYVTSLFRIDVTPRSKSSSSSSHSSDPASPKEIKNPSESSSYFASAECEAKLLALASHQARQSGVPSNSNIPSSSSSSNSLSGLHVKKAELMARLDSKLTLLRSVQVDLNEESRCNERLGQTLENRLAAEAKPSETSKYRLHVKEVGHITSLLLGLSGRLARAENALIGLSEDHCDRKSLEEKRDKLDAQLEEAKELKEMIDKRSTNVATLLRKYLTSEEFADYNHFIGMKAKLLVDAREISDKIQLGEEQLAALQETLQDTVTES</sequence>
<feature type="compositionally biased region" description="Polar residues" evidence="6">
    <location>
        <begin position="371"/>
        <end position="389"/>
    </location>
</feature>
<proteinExistence type="inferred from homology"/>
<dbReference type="PROSITE" id="PS51307">
    <property type="entry name" value="ASD2"/>
    <property type="match status" value="1"/>
</dbReference>
<dbReference type="GO" id="GO:0016324">
    <property type="term" value="C:apical plasma membrane"/>
    <property type="evidence" value="ECO:0007669"/>
    <property type="project" value="TreeGrafter"/>
</dbReference>
<keyword evidence="5" id="KW-0175">Coiled coil</keyword>
<evidence type="ECO:0000256" key="3">
    <source>
        <dbReference type="ARBA" id="ARBA00022490"/>
    </source>
</evidence>
<feature type="compositionally biased region" description="Basic and acidic residues" evidence="6">
    <location>
        <begin position="284"/>
        <end position="294"/>
    </location>
</feature>
<dbReference type="GO" id="GO:0005912">
    <property type="term" value="C:adherens junction"/>
    <property type="evidence" value="ECO:0007669"/>
    <property type="project" value="TreeGrafter"/>
</dbReference>
<evidence type="ECO:0000313" key="8">
    <source>
        <dbReference type="EMBL" id="CAG6704677.1"/>
    </source>
</evidence>
<feature type="coiled-coil region" evidence="5">
    <location>
        <begin position="669"/>
        <end position="696"/>
    </location>
</feature>
<feature type="region of interest" description="Disordered" evidence="6">
    <location>
        <begin position="444"/>
        <end position="469"/>
    </location>
</feature>
<dbReference type="EMBL" id="HBUF01341862">
    <property type="protein sequence ID" value="CAG6704677.1"/>
    <property type="molecule type" value="Transcribed_RNA"/>
</dbReference>
<dbReference type="PANTHER" id="PTHR15012">
    <property type="entry name" value="APICAL PROTEIN/SHROOM-RELATED"/>
    <property type="match status" value="1"/>
</dbReference>
<dbReference type="EMBL" id="HBUF01341863">
    <property type="protein sequence ID" value="CAG6704679.1"/>
    <property type="molecule type" value="Transcribed_RNA"/>
</dbReference>
<feature type="compositionally biased region" description="Polar residues" evidence="6">
    <location>
        <begin position="123"/>
        <end position="134"/>
    </location>
</feature>
<dbReference type="GO" id="GO:0007015">
    <property type="term" value="P:actin filament organization"/>
    <property type="evidence" value="ECO:0007669"/>
    <property type="project" value="TreeGrafter"/>
</dbReference>
<feature type="domain" description="ASD2" evidence="7">
    <location>
        <begin position="404"/>
        <end position="691"/>
    </location>
</feature>
<evidence type="ECO:0000256" key="2">
    <source>
        <dbReference type="ARBA" id="ARBA00006469"/>
    </source>
</evidence>
<organism evidence="8">
    <name type="scientific">Cacopsylla melanoneura</name>
    <dbReference type="NCBI Taxonomy" id="428564"/>
    <lineage>
        <taxon>Eukaryota</taxon>
        <taxon>Metazoa</taxon>
        <taxon>Ecdysozoa</taxon>
        <taxon>Arthropoda</taxon>
        <taxon>Hexapoda</taxon>
        <taxon>Insecta</taxon>
        <taxon>Pterygota</taxon>
        <taxon>Neoptera</taxon>
        <taxon>Paraneoptera</taxon>
        <taxon>Hemiptera</taxon>
        <taxon>Sternorrhyncha</taxon>
        <taxon>Psylloidea</taxon>
        <taxon>Psyllidae</taxon>
        <taxon>Psyllinae</taxon>
        <taxon>Cacopsylla</taxon>
    </lineage>
</organism>
<reference evidence="8" key="1">
    <citation type="submission" date="2021-05" db="EMBL/GenBank/DDBJ databases">
        <authorList>
            <person name="Alioto T."/>
            <person name="Alioto T."/>
            <person name="Gomez Garrido J."/>
        </authorList>
    </citation>
    <scope>NUCLEOTIDE SEQUENCE</scope>
</reference>
<feature type="region of interest" description="Disordered" evidence="6">
    <location>
        <begin position="356"/>
        <end position="395"/>
    </location>
</feature>
<dbReference type="Gene3D" id="6.10.250.3120">
    <property type="match status" value="1"/>
</dbReference>
<dbReference type="AlphaFoldDB" id="A0A8D8UHF1"/>
<feature type="region of interest" description="Disordered" evidence="6">
    <location>
        <begin position="56"/>
        <end position="75"/>
    </location>
</feature>
<evidence type="ECO:0000256" key="1">
    <source>
        <dbReference type="ARBA" id="ARBA00004245"/>
    </source>
</evidence>
<dbReference type="GO" id="GO:0030864">
    <property type="term" value="C:cortical actin cytoskeleton"/>
    <property type="evidence" value="ECO:0007669"/>
    <property type="project" value="TreeGrafter"/>
</dbReference>
<feature type="compositionally biased region" description="Low complexity" evidence="6">
    <location>
        <begin position="446"/>
        <end position="456"/>
    </location>
</feature>
<dbReference type="InterPro" id="IPR027685">
    <property type="entry name" value="Shroom_fam"/>
</dbReference>
<feature type="coiled-coil region" evidence="5">
    <location>
        <begin position="608"/>
        <end position="638"/>
    </location>
</feature>
<dbReference type="PANTHER" id="PTHR15012:SF32">
    <property type="entry name" value="PROTEIN SHROOM"/>
    <property type="match status" value="1"/>
</dbReference>
<feature type="compositionally biased region" description="Low complexity" evidence="6">
    <location>
        <begin position="498"/>
        <end position="512"/>
    </location>
</feature>
<feature type="region of interest" description="Disordered" evidence="6">
    <location>
        <begin position="95"/>
        <end position="329"/>
    </location>
</feature>
<accession>A0A8D8UHF1</accession>
<comment type="similarity">
    <text evidence="2">Belongs to the shroom family.</text>
</comment>
<keyword evidence="4" id="KW-0206">Cytoskeleton</keyword>
<evidence type="ECO:0000256" key="6">
    <source>
        <dbReference type="SAM" id="MobiDB-lite"/>
    </source>
</evidence>
<feature type="compositionally biased region" description="Low complexity" evidence="6">
    <location>
        <begin position="297"/>
        <end position="324"/>
    </location>
</feature>
<feature type="compositionally biased region" description="Basic and acidic residues" evidence="6">
    <location>
        <begin position="236"/>
        <end position="248"/>
    </location>
</feature>
<dbReference type="GO" id="GO:0000902">
    <property type="term" value="P:cell morphogenesis"/>
    <property type="evidence" value="ECO:0007669"/>
    <property type="project" value="TreeGrafter"/>
</dbReference>
<feature type="compositionally biased region" description="Pro residues" evidence="6">
    <location>
        <begin position="178"/>
        <end position="205"/>
    </location>
</feature>
<feature type="compositionally biased region" description="Polar residues" evidence="6">
    <location>
        <begin position="250"/>
        <end position="259"/>
    </location>
</feature>